<evidence type="ECO:0008006" key="4">
    <source>
        <dbReference type="Google" id="ProtNLM"/>
    </source>
</evidence>
<evidence type="ECO:0000313" key="2">
    <source>
        <dbReference type="EMBL" id="GAA4489921.1"/>
    </source>
</evidence>
<comment type="caution">
    <text evidence="2">The sequence shown here is derived from an EMBL/GenBank/DDBJ whole genome shotgun (WGS) entry which is preliminary data.</text>
</comment>
<sequence length="122" mass="12237">MKRFTFTIAALASVSLFAAGCGSDSDSGDTAAPATSIAAQSGSDAYAEPAATGDLYLDTCNGVLSYIQTLTASGVTGEDRSPQAIGAEFLSLAQSAPDWAGKSDQEKADFERAVNAGVAGSC</sequence>
<feature type="signal peptide" evidence="1">
    <location>
        <begin position="1"/>
        <end position="18"/>
    </location>
</feature>
<reference evidence="3" key="1">
    <citation type="journal article" date="2019" name="Int. J. Syst. Evol. Microbiol.">
        <title>The Global Catalogue of Microorganisms (GCM) 10K type strain sequencing project: providing services to taxonomists for standard genome sequencing and annotation.</title>
        <authorList>
            <consortium name="The Broad Institute Genomics Platform"/>
            <consortium name="The Broad Institute Genome Sequencing Center for Infectious Disease"/>
            <person name="Wu L."/>
            <person name="Ma J."/>
        </authorList>
    </citation>
    <scope>NUCLEOTIDE SEQUENCE [LARGE SCALE GENOMIC DNA]</scope>
    <source>
        <strain evidence="3">JCM 32206</strain>
    </source>
</reference>
<proteinExistence type="predicted"/>
<protein>
    <recommendedName>
        <fullName evidence="4">DUF732 domain-containing protein</fullName>
    </recommendedName>
</protein>
<accession>A0ABP8PPC0</accession>
<organism evidence="2 3">
    <name type="scientific">Rhodococcus olei</name>
    <dbReference type="NCBI Taxonomy" id="2161675"/>
    <lineage>
        <taxon>Bacteria</taxon>
        <taxon>Bacillati</taxon>
        <taxon>Actinomycetota</taxon>
        <taxon>Actinomycetes</taxon>
        <taxon>Mycobacteriales</taxon>
        <taxon>Nocardiaceae</taxon>
        <taxon>Rhodococcus</taxon>
    </lineage>
</organism>
<evidence type="ECO:0000256" key="1">
    <source>
        <dbReference type="SAM" id="SignalP"/>
    </source>
</evidence>
<name>A0ABP8PPC0_9NOCA</name>
<gene>
    <name evidence="2" type="ORF">GCM10023094_52240</name>
</gene>
<dbReference type="PROSITE" id="PS51257">
    <property type="entry name" value="PROKAR_LIPOPROTEIN"/>
    <property type="match status" value="1"/>
</dbReference>
<dbReference type="EMBL" id="BAABFB010000075">
    <property type="protein sequence ID" value="GAA4489921.1"/>
    <property type="molecule type" value="Genomic_DNA"/>
</dbReference>
<dbReference type="Proteomes" id="UP001501183">
    <property type="component" value="Unassembled WGS sequence"/>
</dbReference>
<evidence type="ECO:0000313" key="3">
    <source>
        <dbReference type="Proteomes" id="UP001501183"/>
    </source>
</evidence>
<keyword evidence="3" id="KW-1185">Reference proteome</keyword>
<keyword evidence="1" id="KW-0732">Signal</keyword>
<dbReference type="RefSeq" id="WP_345352633.1">
    <property type="nucleotide sequence ID" value="NZ_BAABFB010000075.1"/>
</dbReference>
<feature type="chain" id="PRO_5045825387" description="DUF732 domain-containing protein" evidence="1">
    <location>
        <begin position="19"/>
        <end position="122"/>
    </location>
</feature>